<evidence type="ECO:0000313" key="1">
    <source>
        <dbReference type="EMBL" id="GAA0168556.1"/>
    </source>
</evidence>
<dbReference type="PANTHER" id="PTHR31973:SF187">
    <property type="entry name" value="MUTATOR TRANSPOSASE MUDRA PROTEIN"/>
    <property type="match status" value="1"/>
</dbReference>
<name>A0AAV3QZC5_LITER</name>
<comment type="caution">
    <text evidence="1">The sequence shown here is derived from an EMBL/GenBank/DDBJ whole genome shotgun (WGS) entry which is preliminary data.</text>
</comment>
<proteinExistence type="predicted"/>
<reference evidence="1 2" key="1">
    <citation type="submission" date="2024-01" db="EMBL/GenBank/DDBJ databases">
        <title>The complete chloroplast genome sequence of Lithospermum erythrorhizon: insights into the phylogenetic relationship among Boraginaceae species and the maternal lineages of purple gromwells.</title>
        <authorList>
            <person name="Okada T."/>
            <person name="Watanabe K."/>
        </authorList>
    </citation>
    <scope>NUCLEOTIDE SEQUENCE [LARGE SCALE GENOMIC DNA]</scope>
</reference>
<dbReference type="EMBL" id="BAABME010006508">
    <property type="protein sequence ID" value="GAA0168556.1"/>
    <property type="molecule type" value="Genomic_DNA"/>
</dbReference>
<sequence>MLYRVKQMTLSIVTGTEKEQYASLWKYCEELRRSNPETTTKVKCQLTSNREPQFRRIYICLGPLKKEFLEGCRRLIRLDGCWLKTACGGVLLTTVGLINAIQYHVEEAKHKHCLRHLHSNFSREFTGLAFKMMMYAAGKALRIVDWQKHMNDIQRLDANAHLWLSERPAKHWCRSHFICVVKCDILLNNLCETFNKHILVVRGKLIISLLEYIRQYINGRIVKQRAACHKYKGGICHQIQKLLEDNKSNATDYSEVWNGGNEFEVYHANGEKQV</sequence>
<gene>
    <name evidence="1" type="ORF">LIER_23245</name>
</gene>
<protein>
    <submittedName>
        <fullName evidence="1">Uncharacterized protein</fullName>
    </submittedName>
</protein>
<accession>A0AAV3QZC5</accession>
<organism evidence="1 2">
    <name type="scientific">Lithospermum erythrorhizon</name>
    <name type="common">Purple gromwell</name>
    <name type="synonym">Lithospermum officinale var. erythrorhizon</name>
    <dbReference type="NCBI Taxonomy" id="34254"/>
    <lineage>
        <taxon>Eukaryota</taxon>
        <taxon>Viridiplantae</taxon>
        <taxon>Streptophyta</taxon>
        <taxon>Embryophyta</taxon>
        <taxon>Tracheophyta</taxon>
        <taxon>Spermatophyta</taxon>
        <taxon>Magnoliopsida</taxon>
        <taxon>eudicotyledons</taxon>
        <taxon>Gunneridae</taxon>
        <taxon>Pentapetalae</taxon>
        <taxon>asterids</taxon>
        <taxon>lamiids</taxon>
        <taxon>Boraginales</taxon>
        <taxon>Boraginaceae</taxon>
        <taxon>Boraginoideae</taxon>
        <taxon>Lithospermeae</taxon>
        <taxon>Lithospermum</taxon>
    </lineage>
</organism>
<keyword evidence="2" id="KW-1185">Reference proteome</keyword>
<dbReference type="AlphaFoldDB" id="A0AAV3QZC5"/>
<dbReference type="Proteomes" id="UP001454036">
    <property type="component" value="Unassembled WGS sequence"/>
</dbReference>
<evidence type="ECO:0000313" key="2">
    <source>
        <dbReference type="Proteomes" id="UP001454036"/>
    </source>
</evidence>
<dbReference type="PANTHER" id="PTHR31973">
    <property type="entry name" value="POLYPROTEIN, PUTATIVE-RELATED"/>
    <property type="match status" value="1"/>
</dbReference>